<dbReference type="RefSeq" id="WP_271124738.1">
    <property type="nucleotide sequence ID" value="NZ_JALHAN010000069.1"/>
</dbReference>
<dbReference type="AlphaFoldDB" id="A0A9X2WB68"/>
<dbReference type="Proteomes" id="UP001150641">
    <property type="component" value="Unassembled WGS sequence"/>
</dbReference>
<gene>
    <name evidence="1" type="ORF">MUA00_19965</name>
</gene>
<comment type="caution">
    <text evidence="1">The sequence shown here is derived from an EMBL/GenBank/DDBJ whole genome shotgun (WGS) entry which is preliminary data.</text>
</comment>
<dbReference type="EMBL" id="JALHAP010000082">
    <property type="protein sequence ID" value="MCT4704057.1"/>
    <property type="molecule type" value="Genomic_DNA"/>
</dbReference>
<evidence type="ECO:0000313" key="1">
    <source>
        <dbReference type="EMBL" id="MCT4704057.1"/>
    </source>
</evidence>
<proteinExistence type="predicted"/>
<sequence>MAILGQVGQRKAVFQKDDKPLQEMKAGKTQLPDSWKLTKQQQEFIDMFSADDHKKQ</sequence>
<evidence type="ECO:0000313" key="2">
    <source>
        <dbReference type="Proteomes" id="UP001150641"/>
    </source>
</evidence>
<protein>
    <submittedName>
        <fullName evidence="1">Uncharacterized protein</fullName>
    </submittedName>
</protein>
<reference evidence="1" key="1">
    <citation type="submission" date="2022-03" db="EMBL/GenBank/DDBJ databases">
        <title>Proposal of a novel genus Dryocolo and two novel species.</title>
        <authorList>
            <person name="Maddock D.W."/>
            <person name="Brady C.L."/>
            <person name="Denman S."/>
            <person name="Arnold D."/>
        </authorList>
    </citation>
    <scope>NUCLEOTIDE SEQUENCE</scope>
    <source>
        <strain evidence="1">H6W4</strain>
    </source>
</reference>
<name>A0A9X2WB68_9ENTR</name>
<keyword evidence="2" id="KW-1185">Reference proteome</keyword>
<organism evidence="1 2">
    <name type="scientific">Dryocola boscaweniae</name>
    <dbReference type="NCBI Taxonomy" id="2925397"/>
    <lineage>
        <taxon>Bacteria</taxon>
        <taxon>Pseudomonadati</taxon>
        <taxon>Pseudomonadota</taxon>
        <taxon>Gammaproteobacteria</taxon>
        <taxon>Enterobacterales</taxon>
        <taxon>Enterobacteriaceae</taxon>
        <taxon>Dryocola</taxon>
    </lineage>
</organism>
<accession>A0A9X2WB68</accession>